<feature type="region of interest" description="Disordered" evidence="1">
    <location>
        <begin position="61"/>
        <end position="87"/>
    </location>
</feature>
<name>A0A922MLN8_SPOEX</name>
<comment type="caution">
    <text evidence="3">The sequence shown here is derived from an EMBL/GenBank/DDBJ whole genome shotgun (WGS) entry which is preliminary data.</text>
</comment>
<dbReference type="InterPro" id="IPR040676">
    <property type="entry name" value="DUF5641"/>
</dbReference>
<dbReference type="AlphaFoldDB" id="A0A922MLN8"/>
<evidence type="ECO:0000313" key="3">
    <source>
        <dbReference type="EMBL" id="KAH9639550.1"/>
    </source>
</evidence>
<accession>A0A922MLN8</accession>
<sequence>MCKGDHTLCHCEGFIKLNPIERCEYIKQHNLCYNCLVPGHSAYRCRLKMSCRKCNKRHHTLTHQSTPMTSSNQPGNTKEQDKDIETQQDAAKTNVTLSSHVTATSSTAILATALVPVREHESGRVTVLRALIDHGSQATFMSERATQMLRLKRTPVNGTITGVGSTKTNVKHTAEIQLLSRHDASFNFTVKTITTRFENCDTLQELLKAIVYCKRFLKGRKMENKDLPLNTEELDDAMKTCLRMTQKDSFEEEIENLKTKRPIKKQSKLNNLKPYLDDDGILRQKLMTDFWHRWQQEYLSRMQQRSKWHHKVKQFEIGHIVLIKADNLPPAKWMMGRFVDKHPGTDGVTRVYSVKSGDSVVQRPFNKLCYLPIDTE</sequence>
<dbReference type="PANTHER" id="PTHR47331">
    <property type="entry name" value="PHD-TYPE DOMAIN-CONTAINING PROTEIN"/>
    <property type="match status" value="1"/>
</dbReference>
<dbReference type="GO" id="GO:0003676">
    <property type="term" value="F:nucleic acid binding"/>
    <property type="evidence" value="ECO:0007669"/>
    <property type="project" value="InterPro"/>
</dbReference>
<dbReference type="SUPFAM" id="SSF57756">
    <property type="entry name" value="Retrovirus zinc finger-like domains"/>
    <property type="match status" value="1"/>
</dbReference>
<dbReference type="GO" id="GO:0008270">
    <property type="term" value="F:zinc ion binding"/>
    <property type="evidence" value="ECO:0007669"/>
    <property type="project" value="InterPro"/>
</dbReference>
<gene>
    <name evidence="3" type="ORF">HF086_012401</name>
</gene>
<feature type="compositionally biased region" description="Polar residues" evidence="1">
    <location>
        <begin position="62"/>
        <end position="77"/>
    </location>
</feature>
<reference evidence="3" key="1">
    <citation type="journal article" date="2021" name="G3 (Bethesda)">
        <title>Genome and transcriptome analysis of the beet armyworm Spodoptera exigua reveals targets for pest control. .</title>
        <authorList>
            <person name="Simon S."/>
            <person name="Breeschoten T."/>
            <person name="Jansen H.J."/>
            <person name="Dirks R.P."/>
            <person name="Schranz M.E."/>
            <person name="Ros V.I.D."/>
        </authorList>
    </citation>
    <scope>NUCLEOTIDE SEQUENCE</scope>
    <source>
        <strain evidence="3">TB_SE_WUR_2020</strain>
    </source>
</reference>
<feature type="domain" description="DUF5641" evidence="2">
    <location>
        <begin position="284"/>
        <end position="371"/>
    </location>
</feature>
<proteinExistence type="predicted"/>
<evidence type="ECO:0000313" key="4">
    <source>
        <dbReference type="Proteomes" id="UP000814243"/>
    </source>
</evidence>
<evidence type="ECO:0000259" key="2">
    <source>
        <dbReference type="Pfam" id="PF18701"/>
    </source>
</evidence>
<dbReference type="InterPro" id="IPR036875">
    <property type="entry name" value="Znf_CCHC_sf"/>
</dbReference>
<organism evidence="3 4">
    <name type="scientific">Spodoptera exigua</name>
    <name type="common">Beet armyworm</name>
    <name type="synonym">Noctua fulgens</name>
    <dbReference type="NCBI Taxonomy" id="7107"/>
    <lineage>
        <taxon>Eukaryota</taxon>
        <taxon>Metazoa</taxon>
        <taxon>Ecdysozoa</taxon>
        <taxon>Arthropoda</taxon>
        <taxon>Hexapoda</taxon>
        <taxon>Insecta</taxon>
        <taxon>Pterygota</taxon>
        <taxon>Neoptera</taxon>
        <taxon>Endopterygota</taxon>
        <taxon>Lepidoptera</taxon>
        <taxon>Glossata</taxon>
        <taxon>Ditrysia</taxon>
        <taxon>Noctuoidea</taxon>
        <taxon>Noctuidae</taxon>
        <taxon>Amphipyrinae</taxon>
        <taxon>Spodoptera</taxon>
    </lineage>
</organism>
<evidence type="ECO:0000256" key="1">
    <source>
        <dbReference type="SAM" id="MobiDB-lite"/>
    </source>
</evidence>
<dbReference type="Proteomes" id="UP000814243">
    <property type="component" value="Unassembled WGS sequence"/>
</dbReference>
<protein>
    <recommendedName>
        <fullName evidence="2">DUF5641 domain-containing protein</fullName>
    </recommendedName>
</protein>
<dbReference type="PANTHER" id="PTHR47331:SF1">
    <property type="entry name" value="GAG-LIKE PROTEIN"/>
    <property type="match status" value="1"/>
</dbReference>
<dbReference type="Pfam" id="PF18701">
    <property type="entry name" value="DUF5641"/>
    <property type="match status" value="1"/>
</dbReference>
<dbReference type="EMBL" id="JACEFF010000330">
    <property type="protein sequence ID" value="KAH9639550.1"/>
    <property type="molecule type" value="Genomic_DNA"/>
</dbReference>